<organism evidence="1 2">
    <name type="scientific">Nocardia thailandica</name>
    <dbReference type="NCBI Taxonomy" id="257275"/>
    <lineage>
        <taxon>Bacteria</taxon>
        <taxon>Bacillati</taxon>
        <taxon>Actinomycetota</taxon>
        <taxon>Actinomycetes</taxon>
        <taxon>Mycobacteriales</taxon>
        <taxon>Nocardiaceae</taxon>
        <taxon>Nocardia</taxon>
    </lineage>
</organism>
<dbReference type="InterPro" id="IPR022566">
    <property type="entry name" value="DUF2613"/>
</dbReference>
<name>A0ABW6PG45_9NOCA</name>
<dbReference type="Proteomes" id="UP001601444">
    <property type="component" value="Unassembled WGS sequence"/>
</dbReference>
<accession>A0ABW6PG45</accession>
<proteinExistence type="predicted"/>
<comment type="caution">
    <text evidence="1">The sequence shown here is derived from an EMBL/GenBank/DDBJ whole genome shotgun (WGS) entry which is preliminary data.</text>
</comment>
<reference evidence="1 2" key="1">
    <citation type="submission" date="2024-10" db="EMBL/GenBank/DDBJ databases">
        <title>The Natural Products Discovery Center: Release of the First 8490 Sequenced Strains for Exploring Actinobacteria Biosynthetic Diversity.</title>
        <authorList>
            <person name="Kalkreuter E."/>
            <person name="Kautsar S.A."/>
            <person name="Yang D."/>
            <person name="Bader C.D."/>
            <person name="Teijaro C.N."/>
            <person name="Fluegel L."/>
            <person name="Davis C.M."/>
            <person name="Simpson J.R."/>
            <person name="Lauterbach L."/>
            <person name="Steele A.D."/>
            <person name="Gui C."/>
            <person name="Meng S."/>
            <person name="Li G."/>
            <person name="Viehrig K."/>
            <person name="Ye F."/>
            <person name="Su P."/>
            <person name="Kiefer A.F."/>
            <person name="Nichols A."/>
            <person name="Cepeda A.J."/>
            <person name="Yan W."/>
            <person name="Fan B."/>
            <person name="Jiang Y."/>
            <person name="Adhikari A."/>
            <person name="Zheng C.-J."/>
            <person name="Schuster L."/>
            <person name="Cowan T.M."/>
            <person name="Smanski M.J."/>
            <person name="Chevrette M.G."/>
            <person name="De Carvalho L.P.S."/>
            <person name="Shen B."/>
        </authorList>
    </citation>
    <scope>NUCLEOTIDE SEQUENCE [LARGE SCALE GENOMIC DNA]</scope>
    <source>
        <strain evidence="1 2">NPDC004045</strain>
    </source>
</reference>
<evidence type="ECO:0000313" key="2">
    <source>
        <dbReference type="Proteomes" id="UP001601444"/>
    </source>
</evidence>
<dbReference type="RefSeq" id="WP_083885474.1">
    <property type="nucleotide sequence ID" value="NZ_JBIAMX010000001.1"/>
</dbReference>
<dbReference type="EMBL" id="JBIAMX010000001">
    <property type="protein sequence ID" value="MFF0541369.1"/>
    <property type="molecule type" value="Genomic_DNA"/>
</dbReference>
<keyword evidence="2" id="KW-1185">Reference proteome</keyword>
<dbReference type="Pfam" id="PF11021">
    <property type="entry name" value="DUF2613"/>
    <property type="match status" value="1"/>
</dbReference>
<gene>
    <name evidence="1" type="ORF">ACFYTF_00855</name>
</gene>
<protein>
    <submittedName>
        <fullName evidence="1">DUF2613 domain-containing protein</fullName>
    </submittedName>
</protein>
<sequence>MKFLVPGLVSGLAGAVLGAIVVFGITAAVQQNSIPEISHGDPSTSLLDNVQYGSR</sequence>
<evidence type="ECO:0000313" key="1">
    <source>
        <dbReference type="EMBL" id="MFF0541369.1"/>
    </source>
</evidence>